<organism evidence="1 2">
    <name type="scientific">Dryococelus australis</name>
    <dbReference type="NCBI Taxonomy" id="614101"/>
    <lineage>
        <taxon>Eukaryota</taxon>
        <taxon>Metazoa</taxon>
        <taxon>Ecdysozoa</taxon>
        <taxon>Arthropoda</taxon>
        <taxon>Hexapoda</taxon>
        <taxon>Insecta</taxon>
        <taxon>Pterygota</taxon>
        <taxon>Neoptera</taxon>
        <taxon>Polyneoptera</taxon>
        <taxon>Phasmatodea</taxon>
        <taxon>Verophasmatodea</taxon>
        <taxon>Anareolatae</taxon>
        <taxon>Phasmatidae</taxon>
        <taxon>Eurycanthinae</taxon>
        <taxon>Dryococelus</taxon>
    </lineage>
</organism>
<sequence>MVIMIRFFRANEVETHLYRVVAFDGKATGDNLLNVVNKSFEDDGISWQNCLIMSSDDAKVMVGEINYVLSRVKGQQENLWFLHCTCHVAHLHAVKYQMYGNNYPEMFTHTTSKHLGKRQDGFHNIQKSLGVEEHKILRPCFTRWLAMLLQCAVCSHVFSEACVLLRQFIASFVWFPIIQKASIITSVDFKRENQLSDAALFGLQCEHFSKFYEMGTRELYHLLPLQDEVLKRIDILEQTKKKSGDWEKV</sequence>
<protein>
    <recommendedName>
        <fullName evidence="3">DUF4371 domain-containing protein</fullName>
    </recommendedName>
</protein>
<dbReference type="EMBL" id="JARBHB010000001">
    <property type="protein sequence ID" value="KAJ8896153.1"/>
    <property type="molecule type" value="Genomic_DNA"/>
</dbReference>
<name>A0ABQ9IJY8_9NEOP</name>
<dbReference type="PANTHER" id="PTHR37162">
    <property type="entry name" value="HAT FAMILY DIMERISATION DOMAINCONTAINING PROTEIN-RELATED"/>
    <property type="match status" value="1"/>
</dbReference>
<dbReference type="PANTHER" id="PTHR37162:SF1">
    <property type="entry name" value="BED-TYPE DOMAIN-CONTAINING PROTEIN"/>
    <property type="match status" value="1"/>
</dbReference>
<comment type="caution">
    <text evidence="1">The sequence shown here is derived from an EMBL/GenBank/DDBJ whole genome shotgun (WGS) entry which is preliminary data.</text>
</comment>
<evidence type="ECO:0000313" key="1">
    <source>
        <dbReference type="EMBL" id="KAJ8896153.1"/>
    </source>
</evidence>
<reference evidence="1 2" key="1">
    <citation type="submission" date="2023-02" db="EMBL/GenBank/DDBJ databases">
        <title>LHISI_Scaffold_Assembly.</title>
        <authorList>
            <person name="Stuart O.P."/>
            <person name="Cleave R."/>
            <person name="Magrath M.J.L."/>
            <person name="Mikheyev A.S."/>
        </authorList>
    </citation>
    <scope>NUCLEOTIDE SEQUENCE [LARGE SCALE GENOMIC DNA]</scope>
    <source>
        <strain evidence="1">Daus_M_001</strain>
        <tissue evidence="1">Leg muscle</tissue>
    </source>
</reference>
<gene>
    <name evidence="1" type="ORF">PR048_001496</name>
</gene>
<accession>A0ABQ9IJY8</accession>
<evidence type="ECO:0008006" key="3">
    <source>
        <dbReference type="Google" id="ProtNLM"/>
    </source>
</evidence>
<evidence type="ECO:0000313" key="2">
    <source>
        <dbReference type="Proteomes" id="UP001159363"/>
    </source>
</evidence>
<keyword evidence="2" id="KW-1185">Reference proteome</keyword>
<dbReference type="Proteomes" id="UP001159363">
    <property type="component" value="Chromosome 1"/>
</dbReference>
<proteinExistence type="predicted"/>